<evidence type="ECO:0000313" key="2">
    <source>
        <dbReference type="WBParaSite" id="nRc.2.0.1.t41819-RA"/>
    </source>
</evidence>
<name>A0A915KSF0_ROMCU</name>
<sequence length="111" mass="11678">MTGASCAIGGTGAAGVDCGSKIRALYLVAATVAIIGGPGRIAGELPIDSRVHGGCHWEQGCCGFYSTIGVVRSFRCVVRIKTLMLRKPLGTVPKQKGRPWSDNVQSYIKNL</sequence>
<accession>A0A915KSF0</accession>
<reference evidence="2" key="1">
    <citation type="submission" date="2022-11" db="UniProtKB">
        <authorList>
            <consortium name="WormBaseParasite"/>
        </authorList>
    </citation>
    <scope>IDENTIFICATION</scope>
</reference>
<dbReference type="AlphaFoldDB" id="A0A915KSF0"/>
<protein>
    <submittedName>
        <fullName evidence="2">Uncharacterized protein</fullName>
    </submittedName>
</protein>
<dbReference type="WBParaSite" id="nRc.2.0.1.t41819-RA">
    <property type="protein sequence ID" value="nRc.2.0.1.t41819-RA"/>
    <property type="gene ID" value="nRc.2.0.1.g41819"/>
</dbReference>
<dbReference type="Proteomes" id="UP000887565">
    <property type="component" value="Unplaced"/>
</dbReference>
<organism evidence="1 2">
    <name type="scientific">Romanomermis culicivorax</name>
    <name type="common">Nematode worm</name>
    <dbReference type="NCBI Taxonomy" id="13658"/>
    <lineage>
        <taxon>Eukaryota</taxon>
        <taxon>Metazoa</taxon>
        <taxon>Ecdysozoa</taxon>
        <taxon>Nematoda</taxon>
        <taxon>Enoplea</taxon>
        <taxon>Dorylaimia</taxon>
        <taxon>Mermithida</taxon>
        <taxon>Mermithoidea</taxon>
        <taxon>Mermithidae</taxon>
        <taxon>Romanomermis</taxon>
    </lineage>
</organism>
<proteinExistence type="predicted"/>
<evidence type="ECO:0000313" key="1">
    <source>
        <dbReference type="Proteomes" id="UP000887565"/>
    </source>
</evidence>
<keyword evidence="1" id="KW-1185">Reference proteome</keyword>